<feature type="compositionally biased region" description="Acidic residues" evidence="1">
    <location>
        <begin position="78"/>
        <end position="88"/>
    </location>
</feature>
<keyword evidence="2" id="KW-0732">Signal</keyword>
<evidence type="ECO:0000313" key="3">
    <source>
        <dbReference type="EMBL" id="MCR2802353.1"/>
    </source>
</evidence>
<dbReference type="EMBL" id="JANIPJ010000001">
    <property type="protein sequence ID" value="MCR2802353.1"/>
    <property type="molecule type" value="Genomic_DNA"/>
</dbReference>
<accession>A0A9X2MMB6</accession>
<dbReference type="Proteomes" id="UP001141950">
    <property type="component" value="Unassembled WGS sequence"/>
</dbReference>
<dbReference type="PROSITE" id="PS51257">
    <property type="entry name" value="PROKAR_LIPOPROTEIN"/>
    <property type="match status" value="1"/>
</dbReference>
<organism evidence="3 4">
    <name type="scientific">Paenibacillus soyae</name>
    <dbReference type="NCBI Taxonomy" id="2969249"/>
    <lineage>
        <taxon>Bacteria</taxon>
        <taxon>Bacillati</taxon>
        <taxon>Bacillota</taxon>
        <taxon>Bacilli</taxon>
        <taxon>Bacillales</taxon>
        <taxon>Paenibacillaceae</taxon>
        <taxon>Paenibacillus</taxon>
    </lineage>
</organism>
<evidence type="ECO:0000256" key="2">
    <source>
        <dbReference type="SAM" id="SignalP"/>
    </source>
</evidence>
<gene>
    <name evidence="3" type="ORF">NQZ67_00535</name>
</gene>
<feature type="compositionally biased region" description="Polar residues" evidence="1">
    <location>
        <begin position="35"/>
        <end position="51"/>
    </location>
</feature>
<dbReference type="RefSeq" id="WP_257441838.1">
    <property type="nucleotide sequence ID" value="NZ_JANIPJ010000001.1"/>
</dbReference>
<comment type="caution">
    <text evidence="3">The sequence shown here is derived from an EMBL/GenBank/DDBJ whole genome shotgun (WGS) entry which is preliminary data.</text>
</comment>
<name>A0A9X2MMB6_9BACL</name>
<feature type="signal peptide" evidence="2">
    <location>
        <begin position="1"/>
        <end position="27"/>
    </location>
</feature>
<evidence type="ECO:0000313" key="4">
    <source>
        <dbReference type="Proteomes" id="UP001141950"/>
    </source>
</evidence>
<protein>
    <submittedName>
        <fullName evidence="3">Uncharacterized protein</fullName>
    </submittedName>
</protein>
<proteinExistence type="predicted"/>
<keyword evidence="4" id="KW-1185">Reference proteome</keyword>
<dbReference type="AlphaFoldDB" id="A0A9X2MMB6"/>
<feature type="chain" id="PRO_5040849092" evidence="2">
    <location>
        <begin position="28"/>
        <end position="167"/>
    </location>
</feature>
<sequence length="167" mass="17456">MKKLTRKNNKAAAAGALLLAIMLTATACGAGADQPSGNEQQGSASPTNEAGNQLPEETGVIDPEAPTNDETNNSAAEPNEESDNDGAEQTESQPIGAEGVYTGQIDSHSIEIVTDGVAAAYQIPEDLTAVIETLPADAEVKFEYTEKAIEGEEAVKQLWLTKIEAVK</sequence>
<feature type="region of interest" description="Disordered" evidence="1">
    <location>
        <begin position="29"/>
        <end position="102"/>
    </location>
</feature>
<reference evidence="3" key="1">
    <citation type="submission" date="2022-08" db="EMBL/GenBank/DDBJ databases">
        <title>The genomic sequence of strain Paenibacillus sp. SCIV0701.</title>
        <authorList>
            <person name="Zhao H."/>
        </authorList>
    </citation>
    <scope>NUCLEOTIDE SEQUENCE</scope>
    <source>
        <strain evidence="3">SCIV0701</strain>
    </source>
</reference>
<evidence type="ECO:0000256" key="1">
    <source>
        <dbReference type="SAM" id="MobiDB-lite"/>
    </source>
</evidence>